<keyword evidence="1" id="KW-0805">Transcription regulation</keyword>
<evidence type="ECO:0000259" key="4">
    <source>
        <dbReference type="PROSITE" id="PS01124"/>
    </source>
</evidence>
<dbReference type="PATRIC" id="fig|1214101.3.peg.872"/>
<sequence length="329" mass="36160">MLVLDTDALPSTDRLAALHAAVAQEGGISSVEEAEAADSMWKRLEVWTFGPVTLFDTQGTGVRFLRSFRKTRRELANNVSIMMQHEGHGTGAFGCDGYQRHLPPGTIGLVPHMVASHEYGWEGRGRSLAFSVDIAHVALPVDMVRAAVPLLQHSPLEPLLAQHIRGLHQVADRISAGPEAEALAEATVQLTRALIVSVAGGGSTRRAVAHETLLSRVLAYVQAHLTEPDLAPQRVARVHGISVRSLYRLCEDGGLSLEQWIIRRRLEGARGELAATDQTPRTIEAVARAWGFANSAHFTRRFRQMYDITPSQWRTLSRRGVTFTYGEEP</sequence>
<dbReference type="HOGENOM" id="CLU_049704_1_1_11"/>
<dbReference type="InterPro" id="IPR018062">
    <property type="entry name" value="HTH_AraC-typ_CS"/>
</dbReference>
<dbReference type="PROSITE" id="PS00041">
    <property type="entry name" value="HTH_ARAC_FAMILY_1"/>
    <property type="match status" value="1"/>
</dbReference>
<keyword evidence="2" id="KW-0238">DNA-binding</keyword>
<dbReference type="InterPro" id="IPR018060">
    <property type="entry name" value="HTH_AraC"/>
</dbReference>
<dbReference type="InterPro" id="IPR009057">
    <property type="entry name" value="Homeodomain-like_sf"/>
</dbReference>
<dbReference type="InterPro" id="IPR050204">
    <property type="entry name" value="AraC_XylS_family_regulators"/>
</dbReference>
<dbReference type="Gene3D" id="1.10.10.60">
    <property type="entry name" value="Homeodomain-like"/>
    <property type="match status" value="1"/>
</dbReference>
<gene>
    <name evidence="5" type="ORF">BN159_0861</name>
</gene>
<dbReference type="PANTHER" id="PTHR46796">
    <property type="entry name" value="HTH-TYPE TRANSCRIPTIONAL ACTIVATOR RHAS-RELATED"/>
    <property type="match status" value="1"/>
</dbReference>
<dbReference type="KEGG" id="sdv:BN159_0861"/>
<dbReference type="PRINTS" id="PR00032">
    <property type="entry name" value="HTHARAC"/>
</dbReference>
<evidence type="ECO:0000313" key="5">
    <source>
        <dbReference type="EMBL" id="CCK25240.1"/>
    </source>
</evidence>
<dbReference type="RefSeq" id="WP_015655639.1">
    <property type="nucleotide sequence ID" value="NC_020504.1"/>
</dbReference>
<dbReference type="OrthoDB" id="9799345at2"/>
<dbReference type="EMBL" id="HE971709">
    <property type="protein sequence ID" value="CCK25240.1"/>
    <property type="molecule type" value="Genomic_DNA"/>
</dbReference>
<dbReference type="Pfam" id="PF12833">
    <property type="entry name" value="HTH_18"/>
    <property type="match status" value="1"/>
</dbReference>
<dbReference type="GO" id="GO:0043565">
    <property type="term" value="F:sequence-specific DNA binding"/>
    <property type="evidence" value="ECO:0007669"/>
    <property type="project" value="InterPro"/>
</dbReference>
<proteinExistence type="predicted"/>
<feature type="domain" description="HTH araC/xylS-type" evidence="4">
    <location>
        <begin position="215"/>
        <end position="316"/>
    </location>
</feature>
<dbReference type="PANTHER" id="PTHR46796:SF6">
    <property type="entry name" value="ARAC SUBFAMILY"/>
    <property type="match status" value="1"/>
</dbReference>
<keyword evidence="6" id="KW-1185">Reference proteome</keyword>
<dbReference type="SUPFAM" id="SSF46689">
    <property type="entry name" value="Homeodomain-like"/>
    <property type="match status" value="1"/>
</dbReference>
<keyword evidence="3" id="KW-0804">Transcription</keyword>
<organism evidence="5 6">
    <name type="scientific">Streptomyces davaonensis (strain DSM 101723 / JCM 4913 / KCC S-0913 / 768)</name>
    <dbReference type="NCBI Taxonomy" id="1214101"/>
    <lineage>
        <taxon>Bacteria</taxon>
        <taxon>Bacillati</taxon>
        <taxon>Actinomycetota</taxon>
        <taxon>Actinomycetes</taxon>
        <taxon>Kitasatosporales</taxon>
        <taxon>Streptomycetaceae</taxon>
        <taxon>Streptomyces</taxon>
    </lineage>
</organism>
<dbReference type="STRING" id="1214101.BN159_0861"/>
<name>K4QWL6_STRDJ</name>
<dbReference type="eggNOG" id="COG2207">
    <property type="taxonomic scope" value="Bacteria"/>
</dbReference>
<reference evidence="5 6" key="1">
    <citation type="journal article" date="2012" name="J. Bacteriol.">
        <title>Genome sequence of the bacterium Streptomyces davawensis JCM 4913 and heterologous production of the unique antibiotic roseoflavin.</title>
        <authorList>
            <person name="Jankowitsch F."/>
            <person name="Schwarz J."/>
            <person name="Ruckert C."/>
            <person name="Gust B."/>
            <person name="Szczepanowski R."/>
            <person name="Blom J."/>
            <person name="Pelzer S."/>
            <person name="Kalinowski J."/>
            <person name="Mack M."/>
        </authorList>
    </citation>
    <scope>NUCLEOTIDE SEQUENCE [LARGE SCALE GENOMIC DNA]</scope>
    <source>
        <strain evidence="6">DSM 101723 / JCM 4913 / KCC S-0913 / 768</strain>
    </source>
</reference>
<evidence type="ECO:0000313" key="6">
    <source>
        <dbReference type="Proteomes" id="UP000008043"/>
    </source>
</evidence>
<protein>
    <recommendedName>
        <fullName evidence="4">HTH araC/xylS-type domain-containing protein</fullName>
    </recommendedName>
</protein>
<evidence type="ECO:0000256" key="3">
    <source>
        <dbReference type="ARBA" id="ARBA00023163"/>
    </source>
</evidence>
<evidence type="ECO:0000256" key="2">
    <source>
        <dbReference type="ARBA" id="ARBA00023125"/>
    </source>
</evidence>
<dbReference type="GO" id="GO:0003700">
    <property type="term" value="F:DNA-binding transcription factor activity"/>
    <property type="evidence" value="ECO:0007669"/>
    <property type="project" value="InterPro"/>
</dbReference>
<accession>K4QWL6</accession>
<evidence type="ECO:0000256" key="1">
    <source>
        <dbReference type="ARBA" id="ARBA00023015"/>
    </source>
</evidence>
<dbReference type="PROSITE" id="PS01124">
    <property type="entry name" value="HTH_ARAC_FAMILY_2"/>
    <property type="match status" value="1"/>
</dbReference>
<dbReference type="InterPro" id="IPR020449">
    <property type="entry name" value="Tscrpt_reg_AraC-type_HTH"/>
</dbReference>
<dbReference type="Proteomes" id="UP000008043">
    <property type="component" value="Chromosome"/>
</dbReference>
<dbReference type="SMART" id="SM00342">
    <property type="entry name" value="HTH_ARAC"/>
    <property type="match status" value="1"/>
</dbReference>
<dbReference type="AlphaFoldDB" id="K4QWL6"/>